<feature type="transmembrane region" description="Helical" evidence="6">
    <location>
        <begin position="12"/>
        <end position="31"/>
    </location>
</feature>
<feature type="transmembrane region" description="Helical" evidence="6">
    <location>
        <begin position="248"/>
        <end position="271"/>
    </location>
</feature>
<feature type="compositionally biased region" description="Low complexity" evidence="5">
    <location>
        <begin position="309"/>
        <end position="330"/>
    </location>
</feature>
<dbReference type="GO" id="GO:0005886">
    <property type="term" value="C:plasma membrane"/>
    <property type="evidence" value="ECO:0007669"/>
    <property type="project" value="InterPro"/>
</dbReference>
<feature type="region of interest" description="Disordered" evidence="5">
    <location>
        <begin position="303"/>
        <end position="428"/>
    </location>
</feature>
<feature type="compositionally biased region" description="Polar residues" evidence="5">
    <location>
        <begin position="358"/>
        <end position="373"/>
    </location>
</feature>
<feature type="transmembrane region" description="Helical" evidence="6">
    <location>
        <begin position="79"/>
        <end position="104"/>
    </location>
</feature>
<keyword evidence="2 6" id="KW-0812">Transmembrane</keyword>
<evidence type="ECO:0000256" key="2">
    <source>
        <dbReference type="ARBA" id="ARBA00022692"/>
    </source>
</evidence>
<keyword evidence="4 6" id="KW-0472">Membrane</keyword>
<gene>
    <name evidence="7" type="ORF">AGERDE_LOCUS3181</name>
</gene>
<dbReference type="GO" id="GO:0032153">
    <property type="term" value="C:cell division site"/>
    <property type="evidence" value="ECO:0007669"/>
    <property type="project" value="TreeGrafter"/>
</dbReference>
<evidence type="ECO:0000256" key="3">
    <source>
        <dbReference type="ARBA" id="ARBA00022989"/>
    </source>
</evidence>
<reference evidence="7" key="1">
    <citation type="submission" date="2021-06" db="EMBL/GenBank/DDBJ databases">
        <authorList>
            <person name="Kallberg Y."/>
            <person name="Tangrot J."/>
            <person name="Rosling A."/>
        </authorList>
    </citation>
    <scope>NUCLEOTIDE SEQUENCE</scope>
    <source>
        <strain evidence="7">MT106</strain>
    </source>
</reference>
<feature type="compositionally biased region" description="Low complexity" evidence="5">
    <location>
        <begin position="374"/>
        <end position="388"/>
    </location>
</feature>
<evidence type="ECO:0000256" key="4">
    <source>
        <dbReference type="ARBA" id="ARBA00023136"/>
    </source>
</evidence>
<feature type="compositionally biased region" description="Polar residues" evidence="5">
    <location>
        <begin position="335"/>
        <end position="346"/>
    </location>
</feature>
<accession>A0A9N8WDT6</accession>
<evidence type="ECO:0000256" key="1">
    <source>
        <dbReference type="ARBA" id="ARBA00004141"/>
    </source>
</evidence>
<dbReference type="Pfam" id="PF06687">
    <property type="entry name" value="SUR7"/>
    <property type="match status" value="1"/>
</dbReference>
<dbReference type="EMBL" id="CAJVPL010000296">
    <property type="protein sequence ID" value="CAG8479942.1"/>
    <property type="molecule type" value="Genomic_DNA"/>
</dbReference>
<sequence>MRFLGGGASLPTILSLVATVGLILVNIGVPITRIDTALLQINKNGYVILSGLWGACNITRDICSKPKIGYQINHLTNTILGYLAVTHILAAVLSFTLTCMGGWAHKREARKPLLRSAARLSSVAIFVILIALVVDYLVYRELLRSRKDYQVEFGKGCVPITHIDIALLRIYNNVKYVSVVTLSGLWGACDSSYASCSKPKIGFQIKHSDRTILGYLAVVHILAAVLSFTLTCMGGWAHRRKAPSLLRAAARLSIVAILVDLVALLVDYLVYRELTNSVDDSYQVEFGTGWWILIGIQPPNQNHHNQEIPNNHLFNNNNNNKPFYPENNYPHYGQRPSSNMSENTNHLHPLPTPPNGSLPRNSSYPAHSNNAPYTTPRPLLTPPRLSLSNQHPSPPPLQSPNNEGNSIWGSVQHYPQDQRGGSGGNGRI</sequence>
<dbReference type="OrthoDB" id="10584116at2759"/>
<comment type="caution">
    <text evidence="7">The sequence shown here is derived from an EMBL/GenBank/DDBJ whole genome shotgun (WGS) entry which is preliminary data.</text>
</comment>
<evidence type="ECO:0000256" key="6">
    <source>
        <dbReference type="SAM" id="Phobius"/>
    </source>
</evidence>
<dbReference type="InterPro" id="IPR009571">
    <property type="entry name" value="SUR7/Rim9-like_fungi"/>
</dbReference>
<proteinExistence type="predicted"/>
<protein>
    <submittedName>
        <fullName evidence="7">11181_t:CDS:1</fullName>
    </submittedName>
</protein>
<organism evidence="7 8">
    <name type="scientific">Ambispora gerdemannii</name>
    <dbReference type="NCBI Taxonomy" id="144530"/>
    <lineage>
        <taxon>Eukaryota</taxon>
        <taxon>Fungi</taxon>
        <taxon>Fungi incertae sedis</taxon>
        <taxon>Mucoromycota</taxon>
        <taxon>Glomeromycotina</taxon>
        <taxon>Glomeromycetes</taxon>
        <taxon>Archaeosporales</taxon>
        <taxon>Ambisporaceae</taxon>
        <taxon>Ambispora</taxon>
    </lineage>
</organism>
<comment type="subcellular location">
    <subcellularLocation>
        <location evidence="1">Membrane</location>
        <topology evidence="1">Multi-pass membrane protein</topology>
    </subcellularLocation>
</comment>
<keyword evidence="8" id="KW-1185">Reference proteome</keyword>
<dbReference type="AlphaFoldDB" id="A0A9N8WDT6"/>
<evidence type="ECO:0000313" key="8">
    <source>
        <dbReference type="Proteomes" id="UP000789831"/>
    </source>
</evidence>
<name>A0A9N8WDT6_9GLOM</name>
<feature type="transmembrane region" description="Helical" evidence="6">
    <location>
        <begin position="212"/>
        <end position="236"/>
    </location>
</feature>
<dbReference type="InterPro" id="IPR051380">
    <property type="entry name" value="pH-response_reg_palI/RIM9"/>
</dbReference>
<keyword evidence="3 6" id="KW-1133">Transmembrane helix</keyword>
<evidence type="ECO:0000256" key="5">
    <source>
        <dbReference type="SAM" id="MobiDB-lite"/>
    </source>
</evidence>
<dbReference type="Proteomes" id="UP000789831">
    <property type="component" value="Unassembled WGS sequence"/>
</dbReference>
<dbReference type="GO" id="GO:0035838">
    <property type="term" value="C:growing cell tip"/>
    <property type="evidence" value="ECO:0007669"/>
    <property type="project" value="TreeGrafter"/>
</dbReference>
<feature type="compositionally biased region" description="Polar residues" evidence="5">
    <location>
        <begin position="399"/>
        <end position="415"/>
    </location>
</feature>
<feature type="transmembrane region" description="Helical" evidence="6">
    <location>
        <begin position="116"/>
        <end position="139"/>
    </location>
</feature>
<dbReference type="PANTHER" id="PTHR28013">
    <property type="entry name" value="PROTEIN DCV1-RELATED"/>
    <property type="match status" value="1"/>
</dbReference>
<evidence type="ECO:0000313" key="7">
    <source>
        <dbReference type="EMBL" id="CAG8479942.1"/>
    </source>
</evidence>
<dbReference type="PANTHER" id="PTHR28013:SF3">
    <property type="entry name" value="PROTEIN DCV1-RELATED"/>
    <property type="match status" value="1"/>
</dbReference>